<dbReference type="AlphaFoldDB" id="A0A0F3MJI0"/>
<dbReference type="PATRIC" id="fig|1359168.3.peg.259"/>
<comment type="caution">
    <text evidence="2">The sequence shown here is derived from an EMBL/GenBank/DDBJ whole genome shotgun (WGS) entry which is preliminary data.</text>
</comment>
<evidence type="ECO:0000313" key="2">
    <source>
        <dbReference type="EMBL" id="KJV55933.1"/>
    </source>
</evidence>
<organism evidence="2 3">
    <name type="scientific">Orientia chuto str. Dubai</name>
    <dbReference type="NCBI Taxonomy" id="1359168"/>
    <lineage>
        <taxon>Bacteria</taxon>
        <taxon>Pseudomonadati</taxon>
        <taxon>Pseudomonadota</taxon>
        <taxon>Alphaproteobacteria</taxon>
        <taxon>Rickettsiales</taxon>
        <taxon>Rickettsiaceae</taxon>
        <taxon>Rickettsieae</taxon>
        <taxon>Orientia</taxon>
    </lineage>
</organism>
<dbReference type="EMBL" id="LANP01000015">
    <property type="protein sequence ID" value="KJV55933.1"/>
    <property type="molecule type" value="Genomic_DNA"/>
</dbReference>
<keyword evidence="1" id="KW-0812">Transmembrane</keyword>
<protein>
    <submittedName>
        <fullName evidence="2">Uncharacterized protein</fullName>
    </submittedName>
</protein>
<evidence type="ECO:0000256" key="1">
    <source>
        <dbReference type="SAM" id="Phobius"/>
    </source>
</evidence>
<feature type="transmembrane region" description="Helical" evidence="1">
    <location>
        <begin position="16"/>
        <end position="40"/>
    </location>
</feature>
<proteinExistence type="predicted"/>
<keyword evidence="3" id="KW-1185">Reference proteome</keyword>
<gene>
    <name evidence="2" type="ORF">OCHUTO_0651</name>
</gene>
<keyword evidence="1" id="KW-0472">Membrane</keyword>
<dbReference type="Proteomes" id="UP000033616">
    <property type="component" value="Unassembled WGS sequence"/>
</dbReference>
<evidence type="ECO:0000313" key="3">
    <source>
        <dbReference type="Proteomes" id="UP000033616"/>
    </source>
</evidence>
<reference evidence="2 3" key="1">
    <citation type="submission" date="2015-02" db="EMBL/GenBank/DDBJ databases">
        <title>Genome Sequencing of Rickettsiales.</title>
        <authorList>
            <person name="Daugherty S.C."/>
            <person name="Su Q."/>
            <person name="Abolude K."/>
            <person name="Beier-Sexton M."/>
            <person name="Carlyon J.A."/>
            <person name="Carter R."/>
            <person name="Day N.P."/>
            <person name="Dumler S.J."/>
            <person name="Dyachenko V."/>
            <person name="Godinez A."/>
            <person name="Kurtti T.J."/>
            <person name="Lichay M."/>
            <person name="Mullins K.E."/>
            <person name="Ott S."/>
            <person name="Pappas-Brown V."/>
            <person name="Paris D.H."/>
            <person name="Patel P."/>
            <person name="Richards A.L."/>
            <person name="Sadzewicz L."/>
            <person name="Sears K."/>
            <person name="Seidman D."/>
            <person name="Sengamalay N."/>
            <person name="Stenos J."/>
            <person name="Tallon L.J."/>
            <person name="Vincent G."/>
            <person name="Fraser C.M."/>
            <person name="Munderloh U."/>
            <person name="Dunning-Hotopp J.C."/>
        </authorList>
    </citation>
    <scope>NUCLEOTIDE SEQUENCE [LARGE SCALE GENOMIC DNA]</scope>
    <source>
        <strain evidence="2 3">Fuller</strain>
    </source>
</reference>
<keyword evidence="1" id="KW-1133">Transmembrane helix</keyword>
<sequence length="61" mass="7310">MFCTPYYYSNTFFPVYIIYLYMSLQFFAGSLATVDLLMYFDIECSTIANNMPLNMRFGWRI</sequence>
<accession>A0A0F3MJI0</accession>
<name>A0A0F3MJI0_9RICK</name>